<dbReference type="KEGG" id="plad:PPGU16_83900"/>
<reference evidence="2 3" key="1">
    <citation type="journal article" date="2020" name="Genes (Basel)">
        <title>Genomic Comparison of Insect Gut Symbionts from Divergent Burkholderia Subclades.</title>
        <authorList>
            <person name="Takeshita K."/>
            <person name="Kikuchi Y."/>
        </authorList>
    </citation>
    <scope>NUCLEOTIDE SEQUENCE [LARGE SCALE GENOMIC DNA]</scope>
    <source>
        <strain evidence="2 3">PGU16</strain>
        <plasmid evidence="2 3">PPGU16_p2</plasmid>
    </source>
</reference>
<dbReference type="Pfam" id="PF07568">
    <property type="entry name" value="HisKA_2"/>
    <property type="match status" value="1"/>
</dbReference>
<dbReference type="PANTHER" id="PTHR43642">
    <property type="entry name" value="HYBRID SIGNAL TRANSDUCTION HISTIDINE KINASE G"/>
    <property type="match status" value="1"/>
</dbReference>
<gene>
    <name evidence="2" type="ORF">PPGU16_83900</name>
</gene>
<dbReference type="PROSITE" id="PS50011">
    <property type="entry name" value="PROTEIN_KINASE_DOM"/>
    <property type="match status" value="1"/>
</dbReference>
<feature type="domain" description="Protein kinase" evidence="1">
    <location>
        <begin position="1"/>
        <end position="264"/>
    </location>
</feature>
<keyword evidence="2" id="KW-0808">Transferase</keyword>
<keyword evidence="3" id="KW-1185">Reference proteome</keyword>
<dbReference type="Gene3D" id="3.40.50.300">
    <property type="entry name" value="P-loop containing nucleotide triphosphate hydrolases"/>
    <property type="match status" value="1"/>
</dbReference>
<dbReference type="InterPro" id="IPR053159">
    <property type="entry name" value="Hybrid_Histidine_Kinase"/>
</dbReference>
<dbReference type="EMBL" id="AP023177">
    <property type="protein sequence ID" value="BCF95323.1"/>
    <property type="molecule type" value="Genomic_DNA"/>
</dbReference>
<organism evidence="2 3">
    <name type="scientific">Paraburkholderia largidicola</name>
    <dbReference type="NCBI Taxonomy" id="3014751"/>
    <lineage>
        <taxon>Bacteria</taxon>
        <taxon>Pseudomonadati</taxon>
        <taxon>Pseudomonadota</taxon>
        <taxon>Betaproteobacteria</taxon>
        <taxon>Burkholderiales</taxon>
        <taxon>Burkholderiaceae</taxon>
        <taxon>Paraburkholderia</taxon>
    </lineage>
</organism>
<dbReference type="Pfam" id="PF00069">
    <property type="entry name" value="Pkinase"/>
    <property type="match status" value="1"/>
</dbReference>
<dbReference type="SUPFAM" id="SSF56112">
    <property type="entry name" value="Protein kinase-like (PK-like)"/>
    <property type="match status" value="1"/>
</dbReference>
<dbReference type="RefSeq" id="WP_180727487.1">
    <property type="nucleotide sequence ID" value="NZ_AP023177.1"/>
</dbReference>
<evidence type="ECO:0000259" key="1">
    <source>
        <dbReference type="PROSITE" id="PS50011"/>
    </source>
</evidence>
<dbReference type="GO" id="GO:0005524">
    <property type="term" value="F:ATP binding"/>
    <property type="evidence" value="ECO:0007669"/>
    <property type="project" value="InterPro"/>
</dbReference>
<dbReference type="PROSITE" id="PS00109">
    <property type="entry name" value="PROTEIN_KINASE_TYR"/>
    <property type="match status" value="1"/>
</dbReference>
<dbReference type="Pfam" id="PF02518">
    <property type="entry name" value="HATPase_c"/>
    <property type="match status" value="1"/>
</dbReference>
<dbReference type="CDD" id="cd14014">
    <property type="entry name" value="STKc_PknB_like"/>
    <property type="match status" value="1"/>
</dbReference>
<dbReference type="InterPro" id="IPR027417">
    <property type="entry name" value="P-loop_NTPase"/>
</dbReference>
<dbReference type="SMART" id="SM00387">
    <property type="entry name" value="HATPase_c"/>
    <property type="match status" value="1"/>
</dbReference>
<dbReference type="InterPro" id="IPR029016">
    <property type="entry name" value="GAF-like_dom_sf"/>
</dbReference>
<keyword evidence="2" id="KW-0614">Plasmid</keyword>
<evidence type="ECO:0000313" key="2">
    <source>
        <dbReference type="EMBL" id="BCF95323.1"/>
    </source>
</evidence>
<dbReference type="Proteomes" id="UP000510888">
    <property type="component" value="Plasmid PPGU16_p2"/>
</dbReference>
<dbReference type="Gene3D" id="1.10.510.10">
    <property type="entry name" value="Transferase(Phosphotransferase) domain 1"/>
    <property type="match status" value="1"/>
</dbReference>
<dbReference type="Gene3D" id="3.30.450.40">
    <property type="match status" value="1"/>
</dbReference>
<dbReference type="Pfam" id="PF13191">
    <property type="entry name" value="AAA_16"/>
    <property type="match status" value="1"/>
</dbReference>
<dbReference type="InterPro" id="IPR003594">
    <property type="entry name" value="HATPase_dom"/>
</dbReference>
<dbReference type="Gene3D" id="3.30.565.10">
    <property type="entry name" value="Histidine kinase-like ATPase, C-terminal domain"/>
    <property type="match status" value="1"/>
</dbReference>
<dbReference type="Pfam" id="PF01590">
    <property type="entry name" value="GAF"/>
    <property type="match status" value="1"/>
</dbReference>
<geneLocation type="plasmid" evidence="2 3">
    <name>PPGU16_p2</name>
</geneLocation>
<dbReference type="SUPFAM" id="SSF52540">
    <property type="entry name" value="P-loop containing nucleoside triphosphate hydrolases"/>
    <property type="match status" value="1"/>
</dbReference>
<dbReference type="InterPro" id="IPR011495">
    <property type="entry name" value="Sig_transdc_His_kin_sub2_dim/P"/>
</dbReference>
<dbReference type="InterPro" id="IPR003018">
    <property type="entry name" value="GAF"/>
</dbReference>
<proteinExistence type="predicted"/>
<dbReference type="InterPro" id="IPR011009">
    <property type="entry name" value="Kinase-like_dom_sf"/>
</dbReference>
<dbReference type="SMART" id="SM00220">
    <property type="entry name" value="S_TKc"/>
    <property type="match status" value="1"/>
</dbReference>
<dbReference type="SMART" id="SM00065">
    <property type="entry name" value="GAF"/>
    <property type="match status" value="1"/>
</dbReference>
<dbReference type="InterPro" id="IPR036890">
    <property type="entry name" value="HATPase_C_sf"/>
</dbReference>
<sequence length="1673" mass="184684">MRLTGYDRTTLSDDGQFVLSRLTSHAEAQSWLSVTFSALQPPAESHERLEHAYQLRGALDGVHVARPHALLRDDGRATLILEDPGGESLRVAQSGPLPIGRFLSVATNLASALRSLHSRGFTHNDIRPGNILFDEDTQTVALTGLGLVSSAPRERPLSGLPNMAVEALAYLSPERTGLMNRWSDSRADLYSLGVVLYELLTGQLPYRANSAAEWLHCHTAKLPMPVAECTRGAPEQLAAIIARLLSKDAAQRYQTAEGLEHDLRRCLDAWRISGSVEPFVPGAADSPAQLQQPSRLYGREKQAETLEAALHRVVQNGKIGVALVSGYSGIGKSALVNSLRMTPAASRGWFASGKFERYKRDIPYATLAQAFQTLIRQLIDDGASAPDDLRQRLHDALGANGRLIVNLIPELELIVGPQAAVPELAPQEARTRFLAVFTRFIAAFPCDSQPLVLFLDDLQWSDAGTLSLLETLCEPNVHNVLVVGAHRDNEVGLTHPLRRTIDTIRRTGTRIDEIMLEPLQFGDVSSLIGDGLKTTPREVDDLARLVFERTGGNPFYVVQFLRALTDEHLLAFDVERRVWTWDNRRLREARFAQSMVDLVVGKIERLPQPTQALLAQFACLGGRATSTLLARISVSMSQPADERERERDVETTLADGVEAGLLYRSRDGFAFVHDRVHEATYDLIPEERRAEAHLRIGRILASLAPASEERSVFEIVNQYNRVIHLLVDEQERARVVDFNLEAGQRARASSAYGSALTYLSLGSELLGEAGWDTDYAKKFQLESQRAECEFLTGDSEGSKRRLAMLDGRARTLTDRAAITFLRITLYTALDQISLAVQTCLDYLRHVGIDWSPHPGRQAAREEYDRLLQGIGNGPIETLANLPLLEDAELTATMNVLTAVLPPAFFSDENLVCLVLCRMANLSLVHGNSDASSLGYAYLGMVTGPIFNDYAAGYRFGQLGLALVDRRGLDRFKARVYMCFAYHVTPWTKPIRTGLPLLRRAFEVATKSGDLTYIGFSSCCTVTTLIAAGEPLVEVEQEAQRRLQIVQAARFGLIVDIITAQLGLIRSLRGTAAGHAEFVNPFDDLAFEQRLDGDSSLAIAACWYWIRKQQACYLAGDIAGAMQAQRKASPLLWTSSGHFEIAEYQFFAGLTRASWHDGAPPDERAENLEKLGEHHRQLEVWAQHCPANFGSRAALVRGEIARIAGRDFEAMSCYEEAIRLAHDNDFVHDEALAHDIAARFYLKRGFATTASAYLRNARRAWLRWGAVERVKALDQRYGELIREPVGHAPAHGVGAELIDVETVMKASQAISGELVPARLMHTLMTIMLEHAGARRALLVLPRADALQIEAVAVTARDGVEVQIESLPVTSAHLARTVLHESIRTQRPVLLDDASSDATFFADEYFAANPARSVLSLPLVKQSKLIGVLFLENDLAPGVFTPARLAVLRLLASQAAVSLENATLEEKQTLLAEKDALLHEVHHRVKNNLQLISSLLNLQAERVTDKAVAELFADSRNRVRSMAMVHENLYRAGNFARISMTTHVTTLCGHLARVYDMGRLSVDMQIAVDDIQLDMNRAVSCGLIINELVSNALKHAFPDGRGGALRIELKALDKQRCELRVADDGVGLAPGFAFERDETLGLRLVHDLVLQLRGSVDIAKQHGTIFTIHFNAAEP</sequence>
<dbReference type="InterPro" id="IPR008266">
    <property type="entry name" value="Tyr_kinase_AS"/>
</dbReference>
<keyword evidence="2" id="KW-0418">Kinase</keyword>
<accession>A0A7I8C3C5</accession>
<protein>
    <submittedName>
        <fullName evidence="2">Signal transduction histidine kinase</fullName>
    </submittedName>
</protein>
<dbReference type="SUPFAM" id="SSF55781">
    <property type="entry name" value="GAF domain-like"/>
    <property type="match status" value="1"/>
</dbReference>
<evidence type="ECO:0000313" key="3">
    <source>
        <dbReference type="Proteomes" id="UP000510888"/>
    </source>
</evidence>
<dbReference type="SUPFAM" id="SSF55874">
    <property type="entry name" value="ATPase domain of HSP90 chaperone/DNA topoisomerase II/histidine kinase"/>
    <property type="match status" value="1"/>
</dbReference>
<dbReference type="InterPro" id="IPR000719">
    <property type="entry name" value="Prot_kinase_dom"/>
</dbReference>
<dbReference type="InterPro" id="IPR041664">
    <property type="entry name" value="AAA_16"/>
</dbReference>
<dbReference type="PANTHER" id="PTHR43642:SF1">
    <property type="entry name" value="HYBRID SIGNAL TRANSDUCTION HISTIDINE KINASE G"/>
    <property type="match status" value="1"/>
</dbReference>
<dbReference type="GO" id="GO:0004672">
    <property type="term" value="F:protein kinase activity"/>
    <property type="evidence" value="ECO:0007669"/>
    <property type="project" value="InterPro"/>
</dbReference>
<name>A0A7I8C3C5_9BURK</name>